<dbReference type="Pfam" id="PF08281">
    <property type="entry name" value="Sigma70_r4_2"/>
    <property type="match status" value="1"/>
</dbReference>
<dbReference type="InterPro" id="IPR013325">
    <property type="entry name" value="RNA_pol_sigma_r2"/>
</dbReference>
<feature type="domain" description="RNA polymerase sigma factor 70 region 4 type 2" evidence="7">
    <location>
        <begin position="106"/>
        <end position="157"/>
    </location>
</feature>
<dbReference type="InterPro" id="IPR014284">
    <property type="entry name" value="RNA_pol_sigma-70_dom"/>
</dbReference>
<protein>
    <recommendedName>
        <fullName evidence="10">Sigma-70 family RNA polymerase sigma factor</fullName>
    </recommendedName>
</protein>
<dbReference type="InterPro" id="IPR039425">
    <property type="entry name" value="RNA_pol_sigma-70-like"/>
</dbReference>
<dbReference type="RefSeq" id="WP_223928648.1">
    <property type="nucleotide sequence ID" value="NZ_BPTU01000002.1"/>
</dbReference>
<comment type="similarity">
    <text evidence="1">Belongs to the sigma-70 factor family. ECF subfamily.</text>
</comment>
<evidence type="ECO:0000259" key="7">
    <source>
        <dbReference type="Pfam" id="PF08281"/>
    </source>
</evidence>
<dbReference type="Gene3D" id="1.10.10.10">
    <property type="entry name" value="Winged helix-like DNA-binding domain superfamily/Winged helix DNA-binding domain"/>
    <property type="match status" value="1"/>
</dbReference>
<dbReference type="InterPro" id="IPR007627">
    <property type="entry name" value="RNA_pol_sigma70_r2"/>
</dbReference>
<dbReference type="SUPFAM" id="SSF88946">
    <property type="entry name" value="Sigma2 domain of RNA polymerase sigma factors"/>
    <property type="match status" value="1"/>
</dbReference>
<dbReference type="GO" id="GO:0006352">
    <property type="term" value="P:DNA-templated transcription initiation"/>
    <property type="evidence" value="ECO:0007669"/>
    <property type="project" value="InterPro"/>
</dbReference>
<dbReference type="Pfam" id="PF04542">
    <property type="entry name" value="Sigma70_r2"/>
    <property type="match status" value="1"/>
</dbReference>
<reference evidence="8" key="1">
    <citation type="journal article" date="2022" name="Int. J. Syst. Evol. Microbiol.">
        <title>Prevotella lacticifex sp. nov., isolated from the rumen of cows.</title>
        <authorList>
            <person name="Shinkai T."/>
            <person name="Ikeyama N."/>
            <person name="Kumagai M."/>
            <person name="Ohmori H."/>
            <person name="Sakamoto M."/>
            <person name="Ohkuma M."/>
            <person name="Mitsumori M."/>
        </authorList>
    </citation>
    <scope>NUCLEOTIDE SEQUENCE</scope>
    <source>
        <strain evidence="8">R5076</strain>
    </source>
</reference>
<dbReference type="CDD" id="cd06171">
    <property type="entry name" value="Sigma70_r4"/>
    <property type="match status" value="1"/>
</dbReference>
<evidence type="ECO:0000256" key="1">
    <source>
        <dbReference type="ARBA" id="ARBA00010641"/>
    </source>
</evidence>
<keyword evidence="9" id="KW-1185">Reference proteome</keyword>
<dbReference type="GeneID" id="72466283"/>
<feature type="domain" description="RNA polymerase sigma-70 region 2" evidence="6">
    <location>
        <begin position="27"/>
        <end position="75"/>
    </location>
</feature>
<evidence type="ECO:0000256" key="5">
    <source>
        <dbReference type="ARBA" id="ARBA00023163"/>
    </source>
</evidence>
<keyword evidence="2" id="KW-0805">Transcription regulation</keyword>
<evidence type="ECO:0000259" key="6">
    <source>
        <dbReference type="Pfam" id="PF04542"/>
    </source>
</evidence>
<dbReference type="PANTHER" id="PTHR43133">
    <property type="entry name" value="RNA POLYMERASE ECF-TYPE SIGMA FACTO"/>
    <property type="match status" value="1"/>
</dbReference>
<dbReference type="EMBL" id="BPUB01000002">
    <property type="protein sequence ID" value="GJG59673.1"/>
    <property type="molecule type" value="Genomic_DNA"/>
</dbReference>
<dbReference type="Proteomes" id="UP000825483">
    <property type="component" value="Unassembled WGS sequence"/>
</dbReference>
<dbReference type="NCBIfam" id="TIGR02937">
    <property type="entry name" value="sigma70-ECF"/>
    <property type="match status" value="1"/>
</dbReference>
<evidence type="ECO:0000313" key="9">
    <source>
        <dbReference type="Proteomes" id="UP000825483"/>
    </source>
</evidence>
<evidence type="ECO:0000256" key="4">
    <source>
        <dbReference type="ARBA" id="ARBA00023125"/>
    </source>
</evidence>
<dbReference type="AlphaFoldDB" id="A0A9R1CZ63"/>
<accession>A0A9R1CZ63</accession>
<proteinExistence type="inferred from homology"/>
<dbReference type="InterPro" id="IPR013249">
    <property type="entry name" value="RNA_pol_sigma70_r4_t2"/>
</dbReference>
<dbReference type="InterPro" id="IPR013324">
    <property type="entry name" value="RNA_pol_sigma_r3/r4-like"/>
</dbReference>
<evidence type="ECO:0000313" key="8">
    <source>
        <dbReference type="EMBL" id="GJG59673.1"/>
    </source>
</evidence>
<keyword evidence="5" id="KW-0804">Transcription</keyword>
<evidence type="ECO:0008006" key="10">
    <source>
        <dbReference type="Google" id="ProtNLM"/>
    </source>
</evidence>
<dbReference type="SUPFAM" id="SSF88659">
    <property type="entry name" value="Sigma3 and sigma4 domains of RNA polymerase sigma factors"/>
    <property type="match status" value="1"/>
</dbReference>
<comment type="caution">
    <text evidence="8">The sequence shown here is derived from an EMBL/GenBank/DDBJ whole genome shotgun (WGS) entry which is preliminary data.</text>
</comment>
<organism evidence="8 9">
    <name type="scientific">Prevotella lacticifex</name>
    <dbReference type="NCBI Taxonomy" id="2854755"/>
    <lineage>
        <taxon>Bacteria</taxon>
        <taxon>Pseudomonadati</taxon>
        <taxon>Bacteroidota</taxon>
        <taxon>Bacteroidia</taxon>
        <taxon>Bacteroidales</taxon>
        <taxon>Prevotellaceae</taxon>
        <taxon>Prevotella</taxon>
    </lineage>
</organism>
<dbReference type="GO" id="GO:0003677">
    <property type="term" value="F:DNA binding"/>
    <property type="evidence" value="ECO:0007669"/>
    <property type="project" value="UniProtKB-KW"/>
</dbReference>
<sequence>MTDKEFIDIATALREQALRRGRCYPLDTDEAEDIAQDTMLRLWALRSKIVSADHAAGLASVIAAHTAIDLLRRRRQTVVTTADVEISETSGHTPLTAIEDQANDAWLQRQLSRLPSKEYEILHLRQVEQKSNGEIAAILGITPQSVATLLSRARHKLLEKIQRDRMRGLI</sequence>
<gene>
    <name evidence="8" type="ORF">PRLR5076_25240</name>
</gene>
<evidence type="ECO:0000256" key="2">
    <source>
        <dbReference type="ARBA" id="ARBA00023015"/>
    </source>
</evidence>
<dbReference type="Gene3D" id="1.10.1740.10">
    <property type="match status" value="1"/>
</dbReference>
<keyword evidence="4" id="KW-0238">DNA-binding</keyword>
<keyword evidence="3" id="KW-0731">Sigma factor</keyword>
<dbReference type="GO" id="GO:0016987">
    <property type="term" value="F:sigma factor activity"/>
    <property type="evidence" value="ECO:0007669"/>
    <property type="project" value="UniProtKB-KW"/>
</dbReference>
<dbReference type="PANTHER" id="PTHR43133:SF8">
    <property type="entry name" value="RNA POLYMERASE SIGMA FACTOR HI_1459-RELATED"/>
    <property type="match status" value="1"/>
</dbReference>
<dbReference type="InterPro" id="IPR036388">
    <property type="entry name" value="WH-like_DNA-bd_sf"/>
</dbReference>
<name>A0A9R1CZ63_9BACT</name>
<evidence type="ECO:0000256" key="3">
    <source>
        <dbReference type="ARBA" id="ARBA00023082"/>
    </source>
</evidence>